<comment type="caution">
    <text evidence="8">The sequence shown here is derived from an EMBL/GenBank/DDBJ whole genome shotgun (WGS) entry which is preliminary data.</text>
</comment>
<dbReference type="Pfam" id="PF08220">
    <property type="entry name" value="HTH_DeoR"/>
    <property type="match status" value="1"/>
</dbReference>
<evidence type="ECO:0000256" key="4">
    <source>
        <dbReference type="ARBA" id="ARBA00023125"/>
    </source>
</evidence>
<evidence type="ECO:0000256" key="3">
    <source>
        <dbReference type="ARBA" id="ARBA00023015"/>
    </source>
</evidence>
<dbReference type="Gene3D" id="1.10.10.10">
    <property type="entry name" value="Winged helix-like DNA-binding domain superfamily/Winged helix DNA-binding domain"/>
    <property type="match status" value="1"/>
</dbReference>
<dbReference type="PROSITE" id="PS51000">
    <property type="entry name" value="HTH_DEOR_2"/>
    <property type="match status" value="1"/>
</dbReference>
<evidence type="ECO:0000256" key="1">
    <source>
        <dbReference type="ARBA" id="ARBA00021390"/>
    </source>
</evidence>
<keyword evidence="3" id="KW-0805">Transcription regulation</keyword>
<dbReference type="Proteomes" id="UP000005947">
    <property type="component" value="Unassembled WGS sequence"/>
</dbReference>
<feature type="domain" description="HTH deoR-type" evidence="7">
    <location>
        <begin position="1"/>
        <end position="56"/>
    </location>
</feature>
<dbReference type="SUPFAM" id="SSF46785">
    <property type="entry name" value="Winged helix' DNA-binding domain"/>
    <property type="match status" value="1"/>
</dbReference>
<dbReference type="RefSeq" id="WP_006302470.1">
    <property type="nucleotide sequence ID" value="NZ_ACGK02000001.1"/>
</dbReference>
<comment type="function">
    <text evidence="6">Repressor of the lactose catabolism operon. Galactose-6-phosphate is the inducer.</text>
</comment>
<dbReference type="eggNOG" id="COG1349">
    <property type="taxonomic scope" value="Bacteria"/>
</dbReference>
<keyword evidence="4" id="KW-0238">DNA-binding</keyword>
<dbReference type="InterPro" id="IPR001034">
    <property type="entry name" value="DeoR_HTH"/>
</dbReference>
<evidence type="ECO:0000256" key="5">
    <source>
        <dbReference type="ARBA" id="ARBA00023163"/>
    </source>
</evidence>
<dbReference type="InterPro" id="IPR014036">
    <property type="entry name" value="DeoR-like_C"/>
</dbReference>
<dbReference type="GO" id="GO:0003700">
    <property type="term" value="F:DNA-binding transcription factor activity"/>
    <property type="evidence" value="ECO:0007669"/>
    <property type="project" value="InterPro"/>
</dbReference>
<dbReference type="Gene3D" id="3.40.50.1360">
    <property type="match status" value="1"/>
</dbReference>
<dbReference type="InterPro" id="IPR036388">
    <property type="entry name" value="WH-like_DNA-bd_sf"/>
</dbReference>
<dbReference type="OrthoDB" id="7688673at2"/>
<dbReference type="PANTHER" id="PTHR30363">
    <property type="entry name" value="HTH-TYPE TRANSCRIPTIONAL REGULATOR SRLR-RELATED"/>
    <property type="match status" value="1"/>
</dbReference>
<dbReference type="PROSITE" id="PS00894">
    <property type="entry name" value="HTH_DEOR_1"/>
    <property type="match status" value="1"/>
</dbReference>
<dbReference type="Pfam" id="PF00455">
    <property type="entry name" value="DeoRC"/>
    <property type="match status" value="1"/>
</dbReference>
<dbReference type="EMBL" id="ACGK02000001">
    <property type="protein sequence ID" value="EGF23399.1"/>
    <property type="molecule type" value="Genomic_DNA"/>
</dbReference>
<evidence type="ECO:0000259" key="7">
    <source>
        <dbReference type="PROSITE" id="PS51000"/>
    </source>
</evidence>
<proteinExistence type="predicted"/>
<dbReference type="SMART" id="SM01134">
    <property type="entry name" value="DeoRC"/>
    <property type="match status" value="1"/>
</dbReference>
<name>F1T3V5_9ACTN</name>
<dbReference type="PRINTS" id="PR00037">
    <property type="entry name" value="HTHLACR"/>
</dbReference>
<dbReference type="InterPro" id="IPR018356">
    <property type="entry name" value="Tscrpt_reg_HTH_DeoR_CS"/>
</dbReference>
<evidence type="ECO:0000313" key="8">
    <source>
        <dbReference type="EMBL" id="EGF23399.1"/>
    </source>
</evidence>
<dbReference type="SMART" id="SM00420">
    <property type="entry name" value="HTH_DEOR"/>
    <property type="match status" value="1"/>
</dbReference>
<keyword evidence="2" id="KW-0678">Repressor</keyword>
<dbReference type="InterPro" id="IPR036390">
    <property type="entry name" value="WH_DNA-bd_sf"/>
</dbReference>
<dbReference type="InterPro" id="IPR050313">
    <property type="entry name" value="Carb_Metab_HTH_regulators"/>
</dbReference>
<gene>
    <name evidence="8" type="ORF">HMPREF0091_10346</name>
</gene>
<dbReference type="InterPro" id="IPR037171">
    <property type="entry name" value="NagB/RpiA_transferase-like"/>
</dbReference>
<sequence>MSKRDSKILEILTEKKRIDVTTLAQMLHVSNVTARKDLDSLQDKGLVVREHGYALLANPNDVAGRLAYHYEEKRSIAQRAADFVYDGSTIMIENGSCCALLARIIGETKKNVSIITNSAFIAWYVRDLPEVHVTLLGGSVQPDCQLTVGPLMRLGAQQFSVEYLFIGTDGWSEKSGFTNCDQMKAEAVRAMADVAAEVVVVTEPEKFMHYGPVPIRLDSHITSVVTGKNIPKSASEYLEAHHTRVYLADK</sequence>
<dbReference type="PANTHER" id="PTHR30363:SF4">
    <property type="entry name" value="GLYCEROL-3-PHOSPHATE REGULON REPRESSOR"/>
    <property type="match status" value="1"/>
</dbReference>
<evidence type="ECO:0000256" key="2">
    <source>
        <dbReference type="ARBA" id="ARBA00022491"/>
    </source>
</evidence>
<protein>
    <recommendedName>
        <fullName evidence="1">Lactose phosphotransferase system repressor</fullName>
    </recommendedName>
</protein>
<organism evidence="8 9">
    <name type="scientific">Fannyhessea vaginae DSM 15829</name>
    <dbReference type="NCBI Taxonomy" id="525256"/>
    <lineage>
        <taxon>Bacteria</taxon>
        <taxon>Bacillati</taxon>
        <taxon>Actinomycetota</taxon>
        <taxon>Coriobacteriia</taxon>
        <taxon>Coriobacteriales</taxon>
        <taxon>Atopobiaceae</taxon>
        <taxon>Fannyhessea</taxon>
    </lineage>
</organism>
<accession>F1T3V5</accession>
<keyword evidence="9" id="KW-1185">Reference proteome</keyword>
<evidence type="ECO:0000256" key="6">
    <source>
        <dbReference type="ARBA" id="ARBA00024937"/>
    </source>
</evidence>
<reference evidence="8 9" key="1">
    <citation type="submission" date="2011-02" db="EMBL/GenBank/DDBJ databases">
        <authorList>
            <person name="Muzny D."/>
            <person name="Qin X."/>
            <person name="Buhay C."/>
            <person name="Dugan-Rocha S."/>
            <person name="Ding Y."/>
            <person name="Chen G."/>
            <person name="Hawes A."/>
            <person name="Holder M."/>
            <person name="Jhangiani S."/>
            <person name="Johnson A."/>
            <person name="Khan Z."/>
            <person name="Li Z."/>
            <person name="Liu W."/>
            <person name="Liu X."/>
            <person name="Perez L."/>
            <person name="Shen H."/>
            <person name="Wang Q."/>
            <person name="Watt J."/>
            <person name="Xi L."/>
            <person name="Xin Y."/>
            <person name="Zhou J."/>
            <person name="Deng J."/>
            <person name="Jiang H."/>
            <person name="Liu Y."/>
            <person name="Qu J."/>
            <person name="Song X.-Z."/>
            <person name="Zhang L."/>
            <person name="Villasana D."/>
            <person name="Johnson A."/>
            <person name="Liu J."/>
            <person name="Liyanage D."/>
            <person name="Lorensuhewa L."/>
            <person name="Robinson T."/>
            <person name="Song A."/>
            <person name="Song B.-B."/>
            <person name="Dinh H."/>
            <person name="Thornton R."/>
            <person name="Coyle M."/>
            <person name="Francisco L."/>
            <person name="Jackson L."/>
            <person name="Javaid M."/>
            <person name="Korchina V."/>
            <person name="Kovar C."/>
            <person name="Mata R."/>
            <person name="Mathew T."/>
            <person name="Ngo R."/>
            <person name="Nguyen L."/>
            <person name="Nguyen N."/>
            <person name="Okwuonu G."/>
            <person name="Ongeri F."/>
            <person name="Pham C."/>
            <person name="Simmons D."/>
            <person name="Wilczek-Boney K."/>
            <person name="Hale W."/>
            <person name="Jakkamsetti A."/>
            <person name="Pham P."/>
            <person name="Ruth R."/>
            <person name="San Lucas F."/>
            <person name="Warren J."/>
            <person name="Zhang J."/>
            <person name="Zhao Z."/>
            <person name="Zhou C."/>
            <person name="Zhu D."/>
            <person name="Lee S."/>
            <person name="Bess C."/>
            <person name="Blankenburg K."/>
            <person name="Forbes L."/>
            <person name="Fu Q."/>
            <person name="Gubbala S."/>
            <person name="Hirani K."/>
            <person name="Jayaseelan J.C."/>
            <person name="Lara F."/>
            <person name="Munidasa M."/>
            <person name="Palculict T."/>
            <person name="Patil S."/>
            <person name="Pu L.-L."/>
            <person name="Saada N."/>
            <person name="Tang L."/>
            <person name="Weissenberger G."/>
            <person name="Zhu Y."/>
            <person name="Hemphill L."/>
            <person name="Shang Y."/>
            <person name="Youmans B."/>
            <person name="Ayvaz T."/>
            <person name="Ross M."/>
            <person name="Santibanez J."/>
            <person name="Aqrawi P."/>
            <person name="Gross S."/>
            <person name="Joshi V."/>
            <person name="Fowler G."/>
            <person name="Nazareth L."/>
            <person name="Reid J."/>
            <person name="Worley K."/>
            <person name="Petrosino J."/>
            <person name="Highlander S."/>
            <person name="Gibbs R."/>
        </authorList>
    </citation>
    <scope>NUCLEOTIDE SEQUENCE [LARGE SCALE GENOMIC DNA]</scope>
    <source>
        <strain evidence="8 9">DSM 15829</strain>
    </source>
</reference>
<evidence type="ECO:0000313" key="9">
    <source>
        <dbReference type="Proteomes" id="UP000005947"/>
    </source>
</evidence>
<dbReference type="GO" id="GO:0003677">
    <property type="term" value="F:DNA binding"/>
    <property type="evidence" value="ECO:0007669"/>
    <property type="project" value="UniProtKB-KW"/>
</dbReference>
<keyword evidence="5" id="KW-0804">Transcription</keyword>
<dbReference type="SUPFAM" id="SSF100950">
    <property type="entry name" value="NagB/RpiA/CoA transferase-like"/>
    <property type="match status" value="1"/>
</dbReference>
<dbReference type="AlphaFoldDB" id="F1T3V5"/>
<dbReference type="GeneID" id="93211102"/>